<protein>
    <recommendedName>
        <fullName evidence="1">B3/B4 tRNA-binding domain-containing protein</fullName>
    </recommendedName>
</protein>
<accession>A0A510DV58</accession>
<feature type="domain" description="B3/B4 tRNA-binding" evidence="1">
    <location>
        <begin position="58"/>
        <end position="213"/>
    </location>
</feature>
<dbReference type="KEGG" id="step:IC006_1376"/>
<dbReference type="SUPFAM" id="SSF56037">
    <property type="entry name" value="PheT/TilS domain"/>
    <property type="match status" value="1"/>
</dbReference>
<dbReference type="AlphaFoldDB" id="A0A510E434"/>
<evidence type="ECO:0000313" key="5">
    <source>
        <dbReference type="Proteomes" id="UP000325030"/>
    </source>
</evidence>
<reference evidence="3 4" key="2">
    <citation type="journal article" date="2020" name="Int. J. Syst. Evol. Microbiol.">
        <title>Sulfuracidifex tepidarius gen. nov., sp. nov. and transfer of Sulfolobus metallicus Huber and Stetter 1992 to the genus Sulfuracidifex as Sulfuracidifex metallicus comb. nov.</title>
        <authorList>
            <person name="Itoh T."/>
            <person name="Miura T."/>
            <person name="Sakai H.D."/>
            <person name="Kato S."/>
            <person name="Ohkuma M."/>
            <person name="Takashina T."/>
        </authorList>
    </citation>
    <scope>NUCLEOTIDE SEQUENCE</scope>
    <source>
        <strain evidence="2 4">IC-006</strain>
        <strain evidence="3">IC-007</strain>
    </source>
</reference>
<dbReference type="SMART" id="SM00873">
    <property type="entry name" value="B3_4"/>
    <property type="match status" value="1"/>
</dbReference>
<name>A0A510E434_9CREN</name>
<dbReference type="GO" id="GO:0004826">
    <property type="term" value="F:phenylalanine-tRNA ligase activity"/>
    <property type="evidence" value="ECO:0007669"/>
    <property type="project" value="InterPro"/>
</dbReference>
<dbReference type="RefSeq" id="WP_232049033.1">
    <property type="nucleotide sequence ID" value="NZ_AP018929.1"/>
</dbReference>
<dbReference type="PANTHER" id="PTHR39209:SF2">
    <property type="entry name" value="CYTOPLASMIC PROTEIN"/>
    <property type="match status" value="1"/>
</dbReference>
<dbReference type="EMBL" id="AP018929">
    <property type="protein sequence ID" value="BBG24075.1"/>
    <property type="molecule type" value="Genomic_DNA"/>
</dbReference>
<reference evidence="5" key="1">
    <citation type="submission" date="2018-09" db="EMBL/GenBank/DDBJ databases">
        <title>Complete Genome Sequencing of Sulfolobus sp. JCM 16834.</title>
        <authorList>
            <person name="Kato S."/>
            <person name="Itoh T."/>
            <person name="Ohkuma M."/>
        </authorList>
    </citation>
    <scope>NUCLEOTIDE SEQUENCE [LARGE SCALE GENOMIC DNA]</scope>
    <source>
        <strain evidence="5">IC-007</strain>
    </source>
</reference>
<evidence type="ECO:0000313" key="2">
    <source>
        <dbReference type="EMBL" id="BBG24075.1"/>
    </source>
</evidence>
<dbReference type="InterPro" id="IPR020825">
    <property type="entry name" value="Phe-tRNA_synthase-like_B3/B4"/>
</dbReference>
<evidence type="ECO:0000259" key="1">
    <source>
        <dbReference type="SMART" id="SM00873"/>
    </source>
</evidence>
<gene>
    <name evidence="2" type="ORF">IC006_1376</name>
    <name evidence="3" type="ORF">IC007_1351</name>
</gene>
<evidence type="ECO:0000313" key="4">
    <source>
        <dbReference type="Proteomes" id="UP000322983"/>
    </source>
</evidence>
<dbReference type="Pfam" id="PF03483">
    <property type="entry name" value="B3_4"/>
    <property type="match status" value="1"/>
</dbReference>
<dbReference type="GeneID" id="41717694"/>
<dbReference type="EMBL" id="AP018930">
    <property type="protein sequence ID" value="BBG26830.1"/>
    <property type="molecule type" value="Genomic_DNA"/>
</dbReference>
<dbReference type="InterPro" id="IPR005146">
    <property type="entry name" value="B3/B4_tRNA-bd"/>
</dbReference>
<dbReference type="GO" id="GO:0003723">
    <property type="term" value="F:RNA binding"/>
    <property type="evidence" value="ECO:0007669"/>
    <property type="project" value="InterPro"/>
</dbReference>
<dbReference type="Proteomes" id="UP000325030">
    <property type="component" value="Chromosome"/>
</dbReference>
<sequence length="224" mass="24788">MSKTPEIRIDESFRKIGGFVTYSSAKGIRNSKGSLDVNLELKGISGDPDSLKENPVVRCYRDFYWKIGIDPTKTRPSGEALRRRVLRGLPFPRINDLVDVGNVVSARTLIPIGIYDMRFIEFPLALTTSKGDVFFGIGKGEEEGKPLPDGTPVMKDFTGKVVHIFPHRDSRVTSVRDDTSEALIVGAGVKGVPPQEVKNAVDEVTSYIEKFLFGKRAMDTVVLQ</sequence>
<dbReference type="STRING" id="1294262.GCA_001316085_01359"/>
<dbReference type="Gene3D" id="3.50.40.10">
    <property type="entry name" value="Phenylalanyl-trna Synthetase, Chain B, domain 3"/>
    <property type="match status" value="1"/>
</dbReference>
<keyword evidence="4" id="KW-1185">Reference proteome</keyword>
<proteinExistence type="predicted"/>
<accession>A0A510E434</accession>
<dbReference type="Proteomes" id="UP000322983">
    <property type="component" value="Chromosome"/>
</dbReference>
<organism evidence="3 5">
    <name type="scientific">Sulfuracidifex tepidarius</name>
    <dbReference type="NCBI Taxonomy" id="1294262"/>
    <lineage>
        <taxon>Archaea</taxon>
        <taxon>Thermoproteota</taxon>
        <taxon>Thermoprotei</taxon>
        <taxon>Sulfolobales</taxon>
        <taxon>Sulfolobaceae</taxon>
        <taxon>Sulfuracidifex</taxon>
    </lineage>
</organism>
<evidence type="ECO:0000313" key="3">
    <source>
        <dbReference type="EMBL" id="BBG26830.1"/>
    </source>
</evidence>
<dbReference type="PANTHER" id="PTHR39209">
    <property type="match status" value="1"/>
</dbReference>